<feature type="non-terminal residue" evidence="1">
    <location>
        <position position="1"/>
    </location>
</feature>
<dbReference type="AlphaFoldDB" id="A0AAP0GGY7"/>
<dbReference type="EMBL" id="JBCNJP010027381">
    <property type="protein sequence ID" value="KAK9047805.1"/>
    <property type="molecule type" value="Genomic_DNA"/>
</dbReference>
<organism evidence="1 2">
    <name type="scientific">Deinandra increscens subsp. villosa</name>
    <dbReference type="NCBI Taxonomy" id="3103831"/>
    <lineage>
        <taxon>Eukaryota</taxon>
        <taxon>Viridiplantae</taxon>
        <taxon>Streptophyta</taxon>
        <taxon>Embryophyta</taxon>
        <taxon>Tracheophyta</taxon>
        <taxon>Spermatophyta</taxon>
        <taxon>Magnoliopsida</taxon>
        <taxon>eudicotyledons</taxon>
        <taxon>Gunneridae</taxon>
        <taxon>Pentapetalae</taxon>
        <taxon>asterids</taxon>
        <taxon>campanulids</taxon>
        <taxon>Asterales</taxon>
        <taxon>Asteraceae</taxon>
        <taxon>Asteroideae</taxon>
        <taxon>Heliantheae alliance</taxon>
        <taxon>Madieae</taxon>
        <taxon>Madiinae</taxon>
        <taxon>Deinandra</taxon>
    </lineage>
</organism>
<name>A0AAP0GGY7_9ASTR</name>
<keyword evidence="2" id="KW-1185">Reference proteome</keyword>
<gene>
    <name evidence="1" type="ORF">SSX86_033233</name>
</gene>
<dbReference type="PANTHER" id="PTHR36617:SF15">
    <property type="entry name" value="REVERSE TRANSCRIPTASE ZINC-BINDING DOMAIN-CONTAINING PROTEIN"/>
    <property type="match status" value="1"/>
</dbReference>
<evidence type="ECO:0000313" key="1">
    <source>
        <dbReference type="EMBL" id="KAK9047805.1"/>
    </source>
</evidence>
<proteinExistence type="predicted"/>
<dbReference type="Proteomes" id="UP001408789">
    <property type="component" value="Unassembled WGS sequence"/>
</dbReference>
<sequence length="154" mass="17501">NLALLSANLALLSKWGWKYKTDNGSLWCKVIKAIHHSTRKHEFLPVRKSISGYWKPIASTVLNLSAEGMDFVANIRGVVGVGDTISFWQDPWLLSGALKDHYPALYSIEKKKSATVQQRLQNLNNSRTPKWQWNKNTLTLEETSLSDQLSYLIT</sequence>
<dbReference type="PANTHER" id="PTHR36617">
    <property type="entry name" value="PROTEIN, PUTATIVE-RELATED"/>
    <property type="match status" value="1"/>
</dbReference>
<reference evidence="1 2" key="1">
    <citation type="submission" date="2024-04" db="EMBL/GenBank/DDBJ databases">
        <title>The reference genome of an endangered Asteraceae, Deinandra increscens subsp. villosa, native to the Central Coast of California.</title>
        <authorList>
            <person name="Guilliams M."/>
            <person name="Hasenstab-Lehman K."/>
            <person name="Meyer R."/>
            <person name="Mcevoy S."/>
        </authorList>
    </citation>
    <scope>NUCLEOTIDE SEQUENCE [LARGE SCALE GENOMIC DNA]</scope>
    <source>
        <tissue evidence="1">Leaf</tissue>
    </source>
</reference>
<feature type="non-terminal residue" evidence="1">
    <location>
        <position position="154"/>
    </location>
</feature>
<protein>
    <submittedName>
        <fullName evidence="1">Uncharacterized protein</fullName>
    </submittedName>
</protein>
<comment type="caution">
    <text evidence="1">The sequence shown here is derived from an EMBL/GenBank/DDBJ whole genome shotgun (WGS) entry which is preliminary data.</text>
</comment>
<evidence type="ECO:0000313" key="2">
    <source>
        <dbReference type="Proteomes" id="UP001408789"/>
    </source>
</evidence>
<accession>A0AAP0GGY7</accession>